<dbReference type="EMBL" id="AP014968">
    <property type="protein sequence ID" value="BAT17227.1"/>
    <property type="molecule type" value="Genomic_DNA"/>
</dbReference>
<proteinExistence type="predicted"/>
<accession>A0A0P0YAC7</accession>
<evidence type="ECO:0000313" key="2">
    <source>
        <dbReference type="EMBL" id="BAT17227.1"/>
    </source>
</evidence>
<name>A0A0P0YAC7_ORYSJ</name>
<keyword evidence="3" id="KW-1185">Reference proteome</keyword>
<feature type="compositionally biased region" description="Pro residues" evidence="1">
    <location>
        <begin position="51"/>
        <end position="60"/>
    </location>
</feature>
<feature type="region of interest" description="Disordered" evidence="1">
    <location>
        <begin position="99"/>
        <end position="127"/>
    </location>
</feature>
<dbReference type="Proteomes" id="UP000059680">
    <property type="component" value="Chromosome 12"/>
</dbReference>
<reference evidence="3" key="1">
    <citation type="journal article" date="2005" name="Nature">
        <title>The map-based sequence of the rice genome.</title>
        <authorList>
            <consortium name="International rice genome sequencing project (IRGSP)"/>
            <person name="Matsumoto T."/>
            <person name="Wu J."/>
            <person name="Kanamori H."/>
            <person name="Katayose Y."/>
            <person name="Fujisawa M."/>
            <person name="Namiki N."/>
            <person name="Mizuno H."/>
            <person name="Yamamoto K."/>
            <person name="Antonio B.A."/>
            <person name="Baba T."/>
            <person name="Sakata K."/>
            <person name="Nagamura Y."/>
            <person name="Aoki H."/>
            <person name="Arikawa K."/>
            <person name="Arita K."/>
            <person name="Bito T."/>
            <person name="Chiden Y."/>
            <person name="Fujitsuka N."/>
            <person name="Fukunaka R."/>
            <person name="Hamada M."/>
            <person name="Harada C."/>
            <person name="Hayashi A."/>
            <person name="Hijishita S."/>
            <person name="Honda M."/>
            <person name="Hosokawa S."/>
            <person name="Ichikawa Y."/>
            <person name="Idonuma A."/>
            <person name="Iijima M."/>
            <person name="Ikeda M."/>
            <person name="Ikeno M."/>
            <person name="Ito K."/>
            <person name="Ito S."/>
            <person name="Ito T."/>
            <person name="Ito Y."/>
            <person name="Ito Y."/>
            <person name="Iwabuchi A."/>
            <person name="Kamiya K."/>
            <person name="Karasawa W."/>
            <person name="Kurita K."/>
            <person name="Katagiri S."/>
            <person name="Kikuta A."/>
            <person name="Kobayashi H."/>
            <person name="Kobayashi N."/>
            <person name="Machita K."/>
            <person name="Maehara T."/>
            <person name="Masukawa M."/>
            <person name="Mizubayashi T."/>
            <person name="Mukai Y."/>
            <person name="Nagasaki H."/>
            <person name="Nagata Y."/>
            <person name="Naito S."/>
            <person name="Nakashima M."/>
            <person name="Nakama Y."/>
            <person name="Nakamichi Y."/>
            <person name="Nakamura M."/>
            <person name="Meguro A."/>
            <person name="Negishi M."/>
            <person name="Ohta I."/>
            <person name="Ohta T."/>
            <person name="Okamoto M."/>
            <person name="Ono N."/>
            <person name="Saji S."/>
            <person name="Sakaguchi M."/>
            <person name="Sakai K."/>
            <person name="Shibata M."/>
            <person name="Shimokawa T."/>
            <person name="Song J."/>
            <person name="Takazaki Y."/>
            <person name="Terasawa K."/>
            <person name="Tsugane M."/>
            <person name="Tsuji K."/>
            <person name="Ueda S."/>
            <person name="Waki K."/>
            <person name="Yamagata H."/>
            <person name="Yamamoto M."/>
            <person name="Yamamoto S."/>
            <person name="Yamane H."/>
            <person name="Yoshiki S."/>
            <person name="Yoshihara R."/>
            <person name="Yukawa K."/>
            <person name="Zhong H."/>
            <person name="Yano M."/>
            <person name="Yuan Q."/>
            <person name="Ouyang S."/>
            <person name="Liu J."/>
            <person name="Jones K.M."/>
            <person name="Gansberger K."/>
            <person name="Moffat K."/>
            <person name="Hill J."/>
            <person name="Bera J."/>
            <person name="Fadrosh D."/>
            <person name="Jin S."/>
            <person name="Johri S."/>
            <person name="Kim M."/>
            <person name="Overton L."/>
            <person name="Reardon M."/>
            <person name="Tsitrin T."/>
            <person name="Vuong H."/>
            <person name="Weaver B."/>
            <person name="Ciecko A."/>
            <person name="Tallon L."/>
            <person name="Jackson J."/>
            <person name="Pai G."/>
            <person name="Aken S.V."/>
            <person name="Utterback T."/>
            <person name="Reidmuller S."/>
            <person name="Feldblyum T."/>
            <person name="Hsiao J."/>
            <person name="Zismann V."/>
            <person name="Iobst S."/>
            <person name="de Vazeille A.R."/>
            <person name="Buell C.R."/>
            <person name="Ying K."/>
            <person name="Li Y."/>
            <person name="Lu T."/>
            <person name="Huang Y."/>
            <person name="Zhao Q."/>
            <person name="Feng Q."/>
            <person name="Zhang L."/>
            <person name="Zhu J."/>
            <person name="Weng Q."/>
            <person name="Mu J."/>
            <person name="Lu Y."/>
            <person name="Fan D."/>
            <person name="Liu Y."/>
            <person name="Guan J."/>
            <person name="Zhang Y."/>
            <person name="Yu S."/>
            <person name="Liu X."/>
            <person name="Zhang Y."/>
            <person name="Hong G."/>
            <person name="Han B."/>
            <person name="Choisne N."/>
            <person name="Demange N."/>
            <person name="Orjeda G."/>
            <person name="Samain S."/>
            <person name="Cattolico L."/>
            <person name="Pelletier E."/>
            <person name="Couloux A."/>
            <person name="Segurens B."/>
            <person name="Wincker P."/>
            <person name="D'Hont A."/>
            <person name="Scarpelli C."/>
            <person name="Weissenbach J."/>
            <person name="Salanoubat M."/>
            <person name="Quetier F."/>
            <person name="Yu Y."/>
            <person name="Kim H.R."/>
            <person name="Rambo T."/>
            <person name="Currie J."/>
            <person name="Collura K."/>
            <person name="Luo M."/>
            <person name="Yang T."/>
            <person name="Ammiraju J.S.S."/>
            <person name="Engler F."/>
            <person name="Soderlund C."/>
            <person name="Wing R.A."/>
            <person name="Palmer L.E."/>
            <person name="de la Bastide M."/>
            <person name="Spiegel L."/>
            <person name="Nascimento L."/>
            <person name="Zutavern T."/>
            <person name="O'Shaughnessy A."/>
            <person name="Dike S."/>
            <person name="Dedhia N."/>
            <person name="Preston R."/>
            <person name="Balija V."/>
            <person name="McCombie W.R."/>
            <person name="Chow T."/>
            <person name="Chen H."/>
            <person name="Chung M."/>
            <person name="Chen C."/>
            <person name="Shaw J."/>
            <person name="Wu H."/>
            <person name="Hsiao K."/>
            <person name="Chao Y."/>
            <person name="Chu M."/>
            <person name="Cheng C."/>
            <person name="Hour A."/>
            <person name="Lee P."/>
            <person name="Lin S."/>
            <person name="Lin Y."/>
            <person name="Liou J."/>
            <person name="Liu S."/>
            <person name="Hsing Y."/>
            <person name="Raghuvanshi S."/>
            <person name="Mohanty A."/>
            <person name="Bharti A.K."/>
            <person name="Gaur A."/>
            <person name="Gupta V."/>
            <person name="Kumar D."/>
            <person name="Ravi V."/>
            <person name="Vij S."/>
            <person name="Kapur A."/>
            <person name="Khurana P."/>
            <person name="Khurana P."/>
            <person name="Khurana J.P."/>
            <person name="Tyagi A.K."/>
            <person name="Gaikwad K."/>
            <person name="Singh A."/>
            <person name="Dalal V."/>
            <person name="Srivastava S."/>
            <person name="Dixit A."/>
            <person name="Pal A.K."/>
            <person name="Ghazi I.A."/>
            <person name="Yadav M."/>
            <person name="Pandit A."/>
            <person name="Bhargava A."/>
            <person name="Sureshbabu K."/>
            <person name="Batra K."/>
            <person name="Sharma T.R."/>
            <person name="Mohapatra T."/>
            <person name="Singh N.K."/>
            <person name="Messing J."/>
            <person name="Nelson A.B."/>
            <person name="Fuks G."/>
            <person name="Kavchok S."/>
            <person name="Keizer G."/>
            <person name="Linton E."/>
            <person name="Llaca V."/>
            <person name="Song R."/>
            <person name="Tanyolac B."/>
            <person name="Young S."/>
            <person name="Ho-Il K."/>
            <person name="Hahn J.H."/>
            <person name="Sangsakoo G."/>
            <person name="Vanavichit A."/>
            <person name="de Mattos Luiz.A.T."/>
            <person name="Zimmer P.D."/>
            <person name="Malone G."/>
            <person name="Dellagostin O."/>
            <person name="de Oliveira A.C."/>
            <person name="Bevan M."/>
            <person name="Bancroft I."/>
            <person name="Minx P."/>
            <person name="Cordum H."/>
            <person name="Wilson R."/>
            <person name="Cheng Z."/>
            <person name="Jin W."/>
            <person name="Jiang J."/>
            <person name="Leong S.A."/>
            <person name="Iwama H."/>
            <person name="Gojobori T."/>
            <person name="Itoh T."/>
            <person name="Niimura Y."/>
            <person name="Fujii Y."/>
            <person name="Habara T."/>
            <person name="Sakai H."/>
            <person name="Sato Y."/>
            <person name="Wilson G."/>
            <person name="Kumar K."/>
            <person name="McCouch S."/>
            <person name="Juretic N."/>
            <person name="Hoen D."/>
            <person name="Wright S."/>
            <person name="Bruskiewich R."/>
            <person name="Bureau T."/>
            <person name="Miyao A."/>
            <person name="Hirochika H."/>
            <person name="Nishikawa T."/>
            <person name="Kadowaki K."/>
            <person name="Sugiura M."/>
            <person name="Burr B."/>
            <person name="Sasaki T."/>
        </authorList>
    </citation>
    <scope>NUCLEOTIDE SEQUENCE [LARGE SCALE GENOMIC DNA]</scope>
    <source>
        <strain evidence="3">cv. Nipponbare</strain>
    </source>
</reference>
<evidence type="ECO:0000256" key="1">
    <source>
        <dbReference type="SAM" id="MobiDB-lite"/>
    </source>
</evidence>
<sequence length="186" mass="19941">MDLWPPRRRRASAAVAVVDVGRRWISGLHAVARINDELRIEDRRGVGSPPSAVPSPPPASPSGVPSLSPASPSTELSRSGPWLVGSGLLRQQRGRWRWLDGDDSTSMVGPRRRGERRAGAATKPRSVRTRPAQCGLVVLPASMAVFLTRFKCPILATRSSFGHTASQAGGESWVCHGLAECHALAL</sequence>
<reference evidence="2 3" key="2">
    <citation type="journal article" date="2013" name="Plant Cell Physiol.">
        <title>Rice Annotation Project Database (RAP-DB): an integrative and interactive database for rice genomics.</title>
        <authorList>
            <person name="Sakai H."/>
            <person name="Lee S.S."/>
            <person name="Tanaka T."/>
            <person name="Numa H."/>
            <person name="Kim J."/>
            <person name="Kawahara Y."/>
            <person name="Wakimoto H."/>
            <person name="Yang C.C."/>
            <person name="Iwamoto M."/>
            <person name="Abe T."/>
            <person name="Yamada Y."/>
            <person name="Muto A."/>
            <person name="Inokuchi H."/>
            <person name="Ikemura T."/>
            <person name="Matsumoto T."/>
            <person name="Sasaki T."/>
            <person name="Itoh T."/>
        </authorList>
    </citation>
    <scope>NUCLEOTIDE SEQUENCE [LARGE SCALE GENOMIC DNA]</scope>
    <source>
        <strain evidence="3">cv. Nipponbare</strain>
    </source>
</reference>
<gene>
    <name evidence="2" type="ordered locus">Os12g0497200</name>
    <name evidence="2" type="ORF">OSNPB_120497200</name>
</gene>
<dbReference type="InParanoid" id="A0A0P0YAC7"/>
<reference evidence="2 3" key="3">
    <citation type="journal article" date="2013" name="Rice">
        <title>Improvement of the Oryza sativa Nipponbare reference genome using next generation sequence and optical map data.</title>
        <authorList>
            <person name="Kawahara Y."/>
            <person name="de la Bastide M."/>
            <person name="Hamilton J.P."/>
            <person name="Kanamori H."/>
            <person name="McCombie W.R."/>
            <person name="Ouyang S."/>
            <person name="Schwartz D.C."/>
            <person name="Tanaka T."/>
            <person name="Wu J."/>
            <person name="Zhou S."/>
            <person name="Childs K.L."/>
            <person name="Davidson R.M."/>
            <person name="Lin H."/>
            <person name="Quesada-Ocampo L."/>
            <person name="Vaillancourt B."/>
            <person name="Sakai H."/>
            <person name="Lee S.S."/>
            <person name="Kim J."/>
            <person name="Numa H."/>
            <person name="Itoh T."/>
            <person name="Buell C.R."/>
            <person name="Matsumoto T."/>
        </authorList>
    </citation>
    <scope>NUCLEOTIDE SEQUENCE [LARGE SCALE GENOMIC DNA]</scope>
    <source>
        <strain evidence="3">cv. Nipponbare</strain>
    </source>
</reference>
<protein>
    <submittedName>
        <fullName evidence="2">Os12g0497200 protein</fullName>
    </submittedName>
</protein>
<dbReference type="PaxDb" id="39947-A0A0P0YAC7"/>
<feature type="region of interest" description="Disordered" evidence="1">
    <location>
        <begin position="42"/>
        <end position="79"/>
    </location>
</feature>
<feature type="compositionally biased region" description="Low complexity" evidence="1">
    <location>
        <begin position="61"/>
        <end position="73"/>
    </location>
</feature>
<dbReference type="AlphaFoldDB" id="A0A0P0YAC7"/>
<organism evidence="2 3">
    <name type="scientific">Oryza sativa subsp. japonica</name>
    <name type="common">Rice</name>
    <dbReference type="NCBI Taxonomy" id="39947"/>
    <lineage>
        <taxon>Eukaryota</taxon>
        <taxon>Viridiplantae</taxon>
        <taxon>Streptophyta</taxon>
        <taxon>Embryophyta</taxon>
        <taxon>Tracheophyta</taxon>
        <taxon>Spermatophyta</taxon>
        <taxon>Magnoliopsida</taxon>
        <taxon>Liliopsida</taxon>
        <taxon>Poales</taxon>
        <taxon>Poaceae</taxon>
        <taxon>BOP clade</taxon>
        <taxon>Oryzoideae</taxon>
        <taxon>Oryzeae</taxon>
        <taxon>Oryzinae</taxon>
        <taxon>Oryza</taxon>
        <taxon>Oryza sativa</taxon>
    </lineage>
</organism>
<evidence type="ECO:0000313" key="3">
    <source>
        <dbReference type="Proteomes" id="UP000059680"/>
    </source>
</evidence>